<gene>
    <name evidence="2" type="ordered locus">Msp_1069</name>
</gene>
<dbReference type="PIRSF" id="PIRSF004897">
    <property type="entry name" value="UCP004897_ACT"/>
    <property type="match status" value="1"/>
</dbReference>
<dbReference type="eggNOG" id="arCOG02316">
    <property type="taxonomic scope" value="Archaea"/>
</dbReference>
<keyword evidence="3" id="KW-1185">Reference proteome</keyword>
<dbReference type="GeneID" id="3855002"/>
<dbReference type="STRING" id="339860.Msp_1069"/>
<dbReference type="HOGENOM" id="CLU_100860_0_0_2"/>
<feature type="domain" description="ACT" evidence="1">
    <location>
        <begin position="97"/>
        <end position="167"/>
    </location>
</feature>
<evidence type="ECO:0000313" key="2">
    <source>
        <dbReference type="EMBL" id="ABC57452.1"/>
    </source>
</evidence>
<dbReference type="RefSeq" id="WP_011406651.1">
    <property type="nucleotide sequence ID" value="NC_007681.1"/>
</dbReference>
<evidence type="ECO:0000259" key="1">
    <source>
        <dbReference type="PROSITE" id="PS51671"/>
    </source>
</evidence>
<evidence type="ECO:0000313" key="3">
    <source>
        <dbReference type="Proteomes" id="UP000001931"/>
    </source>
</evidence>
<reference evidence="2 3" key="1">
    <citation type="journal article" date="2006" name="J. Bacteriol.">
        <title>The genome sequence of Methanosphaera stadtmanae reveals why this human intestinal archaeon is restricted to methanol and H2 for methane formation and ATP synthesis.</title>
        <authorList>
            <person name="Fricke W.F."/>
            <person name="Seedorf H."/>
            <person name="Henne A."/>
            <person name="Kruer M."/>
            <person name="Liesegang H."/>
            <person name="Hedderich R."/>
            <person name="Gottschalk G."/>
            <person name="Thauer R.K."/>
        </authorList>
    </citation>
    <scope>NUCLEOTIDE SEQUENCE [LARGE SCALE GENOMIC DNA]</scope>
    <source>
        <strain evidence="3">ATCC 43021 / DSM 3091 / JCM 11832 / MCB-3</strain>
    </source>
</reference>
<proteinExistence type="predicted"/>
<dbReference type="KEGG" id="mst:Msp_1069"/>
<dbReference type="InterPro" id="IPR014424">
    <property type="entry name" value="UCP004897_ACT"/>
</dbReference>
<dbReference type="Proteomes" id="UP000001931">
    <property type="component" value="Chromosome"/>
</dbReference>
<dbReference type="EMBL" id="CP000102">
    <property type="protein sequence ID" value="ABC57452.1"/>
    <property type="molecule type" value="Genomic_DNA"/>
</dbReference>
<protein>
    <submittedName>
        <fullName evidence="2">Predicted regulator of aminoacid metabolism</fullName>
    </submittedName>
</protein>
<accession>Q2NFF1</accession>
<sequence>MWKDILEKFDKYPSQQKIIRKMLELGLKVDEDKKIYCKDVEINISSLAKSVDTDRRVVTSTIENILKDDILKNIFTNIYSSGALLTNLSDTLGLGVIEIEGEANKPGILSKVTELLAYEKISIRQAYASDPEIDLTPHLTIITDKPVNGDLIQLLLKIEGVSKVSLY</sequence>
<dbReference type="InterPro" id="IPR045865">
    <property type="entry name" value="ACT-like_dom_sf"/>
</dbReference>
<dbReference type="OrthoDB" id="30884at2157"/>
<dbReference type="PROSITE" id="PS51671">
    <property type="entry name" value="ACT"/>
    <property type="match status" value="1"/>
</dbReference>
<dbReference type="Gene3D" id="3.30.70.260">
    <property type="match status" value="1"/>
</dbReference>
<name>Q2NFF1_METST</name>
<dbReference type="SUPFAM" id="SSF55021">
    <property type="entry name" value="ACT-like"/>
    <property type="match status" value="1"/>
</dbReference>
<dbReference type="InterPro" id="IPR002912">
    <property type="entry name" value="ACT_dom"/>
</dbReference>
<organism evidence="2 3">
    <name type="scientific">Methanosphaera stadtmanae (strain ATCC 43021 / DSM 3091 / JCM 11832 / MCB-3)</name>
    <dbReference type="NCBI Taxonomy" id="339860"/>
    <lineage>
        <taxon>Archaea</taxon>
        <taxon>Methanobacteriati</taxon>
        <taxon>Methanobacteriota</taxon>
        <taxon>Methanomada group</taxon>
        <taxon>Methanobacteria</taxon>
        <taxon>Methanobacteriales</taxon>
        <taxon>Methanobacteriaceae</taxon>
        <taxon>Methanosphaera</taxon>
    </lineage>
</organism>
<dbReference type="AlphaFoldDB" id="Q2NFF1"/>